<feature type="signal peptide" evidence="1">
    <location>
        <begin position="1"/>
        <end position="22"/>
    </location>
</feature>
<evidence type="ECO:0000313" key="3">
    <source>
        <dbReference type="Proteomes" id="UP000030428"/>
    </source>
</evidence>
<dbReference type="EMBL" id="JSZA02000045">
    <property type="protein sequence ID" value="KHD09597.1"/>
    <property type="molecule type" value="Genomic_DNA"/>
</dbReference>
<dbReference type="NCBIfam" id="TIGR02001">
    <property type="entry name" value="gcw_chp"/>
    <property type="match status" value="1"/>
</dbReference>
<keyword evidence="3" id="KW-1185">Reference proteome</keyword>
<dbReference type="AlphaFoldDB" id="A0A0A6RTZ0"/>
<gene>
    <name evidence="2" type="ORF">PN36_13585</name>
</gene>
<sequence>MKLSKRLLTTCVLLASLPTAQAAAEIGGFEFSANVALTSDYVFRGFTQTDEGWAIQGGFDINHGSGFSVGVWGSNVKFLEDATVEPENRADIEIDLYVGYGNELDSGISYDLTALYYMYPGVDSDLNYEYSEFHLGVGYSLPVGTEFGLSYDYAPEWFGETGKAHAYAFNIGHSLSSGLGFGASVGQQIFDENDKVGLDDYVYYGASISYSVAGFDLSLNFSDTDLDNVKDVADERVFFMLSKSF</sequence>
<comment type="caution">
    <text evidence="2">The sequence shown here is derived from an EMBL/GenBank/DDBJ whole genome shotgun (WGS) entry which is preliminary data.</text>
</comment>
<accession>A0A0A6RTZ0</accession>
<dbReference type="Proteomes" id="UP000030428">
    <property type="component" value="Unassembled WGS sequence"/>
</dbReference>
<dbReference type="InterPro" id="IPR010239">
    <property type="entry name" value="CHP02001"/>
</dbReference>
<proteinExistence type="predicted"/>
<reference evidence="2 3" key="1">
    <citation type="journal article" date="2016" name="Front. Microbiol.">
        <title>Single-Cell (Meta-)Genomics of a Dimorphic Candidatus Thiomargarita nelsonii Reveals Genomic Plasticity.</title>
        <authorList>
            <person name="Flood B.E."/>
            <person name="Fliss P."/>
            <person name="Jones D.S."/>
            <person name="Dick G.J."/>
            <person name="Jain S."/>
            <person name="Kaster A.K."/>
            <person name="Winkel M."/>
            <person name="Mussmann M."/>
            <person name="Bailey J."/>
        </authorList>
    </citation>
    <scope>NUCLEOTIDE SEQUENCE [LARGE SCALE GENOMIC DNA]</scope>
    <source>
        <strain evidence="2">Hydrate Ridge</strain>
    </source>
</reference>
<organism evidence="2 3">
    <name type="scientific">Candidatus Thiomargarita nelsonii</name>
    <dbReference type="NCBI Taxonomy" id="1003181"/>
    <lineage>
        <taxon>Bacteria</taxon>
        <taxon>Pseudomonadati</taxon>
        <taxon>Pseudomonadota</taxon>
        <taxon>Gammaproteobacteria</taxon>
        <taxon>Thiotrichales</taxon>
        <taxon>Thiotrichaceae</taxon>
        <taxon>Thiomargarita</taxon>
    </lineage>
</organism>
<name>A0A0A6RTZ0_9GAMM</name>
<evidence type="ECO:0008006" key="4">
    <source>
        <dbReference type="Google" id="ProtNLM"/>
    </source>
</evidence>
<keyword evidence="1" id="KW-0732">Signal</keyword>
<feature type="chain" id="PRO_5007388025" description="Secreted protein" evidence="1">
    <location>
        <begin position="23"/>
        <end position="245"/>
    </location>
</feature>
<evidence type="ECO:0000256" key="1">
    <source>
        <dbReference type="SAM" id="SignalP"/>
    </source>
</evidence>
<evidence type="ECO:0000313" key="2">
    <source>
        <dbReference type="EMBL" id="KHD09597.1"/>
    </source>
</evidence>
<protein>
    <recommendedName>
        <fullName evidence="4">Secreted protein</fullName>
    </recommendedName>
</protein>
<dbReference type="Pfam" id="PF09694">
    <property type="entry name" value="Gcw_chp"/>
    <property type="match status" value="1"/>
</dbReference>